<dbReference type="Pfam" id="PF24809">
    <property type="entry name" value="DUF7708"/>
    <property type="match status" value="1"/>
</dbReference>
<feature type="region of interest" description="Disordered" evidence="1">
    <location>
        <begin position="189"/>
        <end position="211"/>
    </location>
</feature>
<name>A0A8H4MXP2_9PEZI</name>
<proteinExistence type="predicted"/>
<dbReference type="OrthoDB" id="21416at2759"/>
<keyword evidence="4" id="KW-1185">Reference proteome</keyword>
<organism evidence="3 4">
    <name type="scientific">Botryosphaeria dothidea</name>
    <dbReference type="NCBI Taxonomy" id="55169"/>
    <lineage>
        <taxon>Eukaryota</taxon>
        <taxon>Fungi</taxon>
        <taxon>Dikarya</taxon>
        <taxon>Ascomycota</taxon>
        <taxon>Pezizomycotina</taxon>
        <taxon>Dothideomycetes</taxon>
        <taxon>Dothideomycetes incertae sedis</taxon>
        <taxon>Botryosphaeriales</taxon>
        <taxon>Botryosphaeriaceae</taxon>
        <taxon>Botryosphaeria</taxon>
    </lineage>
</organism>
<accession>A0A8H4MXP2</accession>
<reference evidence="3" key="1">
    <citation type="submission" date="2020-04" db="EMBL/GenBank/DDBJ databases">
        <title>Genome Assembly and Annotation of Botryosphaeria dothidea sdau 11-99, a Latent Pathogen of Apple Fruit Ring Rot in China.</title>
        <authorList>
            <person name="Yu C."/>
            <person name="Diao Y."/>
            <person name="Lu Q."/>
            <person name="Zhao J."/>
            <person name="Cui S."/>
            <person name="Peng C."/>
            <person name="He B."/>
            <person name="Liu H."/>
        </authorList>
    </citation>
    <scope>NUCLEOTIDE SEQUENCE [LARGE SCALE GENOMIC DNA]</scope>
    <source>
        <strain evidence="3">Sdau11-99</strain>
    </source>
</reference>
<gene>
    <name evidence="3" type="ORF">GTA08_BOTSDO09103</name>
</gene>
<evidence type="ECO:0000313" key="4">
    <source>
        <dbReference type="Proteomes" id="UP000572817"/>
    </source>
</evidence>
<evidence type="ECO:0000313" key="3">
    <source>
        <dbReference type="EMBL" id="KAF4302844.1"/>
    </source>
</evidence>
<evidence type="ECO:0000256" key="1">
    <source>
        <dbReference type="SAM" id="MobiDB-lite"/>
    </source>
</evidence>
<dbReference type="EMBL" id="WWBZ02000062">
    <property type="protein sequence ID" value="KAF4302844.1"/>
    <property type="molecule type" value="Genomic_DNA"/>
</dbReference>
<feature type="compositionally biased region" description="Basic and acidic residues" evidence="1">
    <location>
        <begin position="201"/>
        <end position="211"/>
    </location>
</feature>
<dbReference type="InterPro" id="IPR056125">
    <property type="entry name" value="DUF7708"/>
</dbReference>
<dbReference type="Proteomes" id="UP000572817">
    <property type="component" value="Unassembled WGS sequence"/>
</dbReference>
<evidence type="ECO:0000259" key="2">
    <source>
        <dbReference type="Pfam" id="PF24809"/>
    </source>
</evidence>
<comment type="caution">
    <text evidence="3">The sequence shown here is derived from an EMBL/GenBank/DDBJ whole genome shotgun (WGS) entry which is preliminary data.</text>
</comment>
<feature type="domain" description="DUF7708" evidence="2">
    <location>
        <begin position="34"/>
        <end position="168"/>
    </location>
</feature>
<dbReference type="AlphaFoldDB" id="A0A8H4MXP2"/>
<sequence>MTSESISAIVRDAEKKVSQKITTRAFRRLVRPVITVLKEYYGIVDTLCQANQMPGSVIWGSLKIIVDCTYRFDQLFETIKSQLGELQEHLNCINLYDDLYKDPSMQRLLCQSYVNVLRVWARVYKECGRNVMNSYLKAAGPFSTKKLDGIVLDLKRDADLIEQMGSIIEKQRGARERDFSSLERMKAELERQASSKHRTQQQKDRKDTANRAEPIDNDELLQYAAKYWDKHLEDARPTPPALLERTCKFVFSANFETLLQIQNLYVSDHFMVFTHTGVPECFKFLRRVFLIWLVRERTLIDGAQLWKDYRSFMHEWSYLIGCGCYESPKCLKKLFAGEIDRVMFGALGSDSFLSRLQSRYMSFKLSANEACGTQSSRQCHEGYSECG</sequence>
<protein>
    <recommendedName>
        <fullName evidence="2">DUF7708 domain-containing protein</fullName>
    </recommendedName>
</protein>